<evidence type="ECO:0000256" key="2">
    <source>
        <dbReference type="ARBA" id="ARBA00022801"/>
    </source>
</evidence>
<dbReference type="InterPro" id="IPR007431">
    <property type="entry name" value="ACP_PD"/>
</dbReference>
<comment type="caution">
    <text evidence="4">The sequence shown here is derived from an EMBL/GenBank/DDBJ whole genome shotgun (WGS) entry which is preliminary data.</text>
</comment>
<dbReference type="PIRSF" id="PIRSF011489">
    <property type="entry name" value="DUF479"/>
    <property type="match status" value="1"/>
</dbReference>
<dbReference type="GO" id="GO:0006633">
    <property type="term" value="P:fatty acid biosynthetic process"/>
    <property type="evidence" value="ECO:0007669"/>
    <property type="project" value="InterPro"/>
</dbReference>
<keyword evidence="2" id="KW-0378">Hydrolase</keyword>
<dbReference type="PANTHER" id="PTHR38764:SF1">
    <property type="entry name" value="ACYL CARRIER PROTEIN PHOSPHODIESTERASE"/>
    <property type="match status" value="1"/>
</dbReference>
<evidence type="ECO:0008006" key="5">
    <source>
        <dbReference type="Google" id="ProtNLM"/>
    </source>
</evidence>
<protein>
    <recommendedName>
        <fullName evidence="5">Acyl carrier protein phosphodiesterase</fullName>
    </recommendedName>
</protein>
<accession>A0A0F9WXD2</accession>
<gene>
    <name evidence="4" type="ORF">LCGC14_0222730</name>
</gene>
<evidence type="ECO:0000313" key="4">
    <source>
        <dbReference type="EMBL" id="KKN91071.1"/>
    </source>
</evidence>
<sequence>MNFLAHLYLGPRGAQQVLGSMLGDFVKGPVHAMALPEGVKEGIWLHRRIDSFTDAHPVVRRSKERVSSDRRRFAGIMVDMFYDHLLARQWRRFSDQPIQVFTHDMYALLLAQRDDIPDTAWPVIQRMAEYDWLTSYVELSNLHRALDNMSRRLKRVNTLPGAVAELEADYSGFEADFLEFMPEVAAFATSQAALLAEGIDLNSPHR</sequence>
<evidence type="ECO:0000256" key="1">
    <source>
        <dbReference type="ARBA" id="ARBA00022516"/>
    </source>
</evidence>
<organism evidence="4">
    <name type="scientific">marine sediment metagenome</name>
    <dbReference type="NCBI Taxonomy" id="412755"/>
    <lineage>
        <taxon>unclassified sequences</taxon>
        <taxon>metagenomes</taxon>
        <taxon>ecological metagenomes</taxon>
    </lineage>
</organism>
<keyword evidence="1" id="KW-0444">Lipid biosynthesis</keyword>
<dbReference type="PANTHER" id="PTHR38764">
    <property type="entry name" value="ACYL CARRIER PROTEIN PHOSPHODIESTERASE"/>
    <property type="match status" value="1"/>
</dbReference>
<reference evidence="4" key="1">
    <citation type="journal article" date="2015" name="Nature">
        <title>Complex archaea that bridge the gap between prokaryotes and eukaryotes.</title>
        <authorList>
            <person name="Spang A."/>
            <person name="Saw J.H."/>
            <person name="Jorgensen S.L."/>
            <person name="Zaremba-Niedzwiedzka K."/>
            <person name="Martijn J."/>
            <person name="Lind A.E."/>
            <person name="van Eijk R."/>
            <person name="Schleper C."/>
            <person name="Guy L."/>
            <person name="Ettema T.J."/>
        </authorList>
    </citation>
    <scope>NUCLEOTIDE SEQUENCE</scope>
</reference>
<dbReference type="EMBL" id="LAZR01000106">
    <property type="protein sequence ID" value="KKN91071.1"/>
    <property type="molecule type" value="Genomic_DNA"/>
</dbReference>
<proteinExistence type="predicted"/>
<dbReference type="AlphaFoldDB" id="A0A0F9WXD2"/>
<name>A0A0F9WXD2_9ZZZZ</name>
<dbReference type="GO" id="GO:0008770">
    <property type="term" value="F:[acyl-carrier-protein] phosphodiesterase activity"/>
    <property type="evidence" value="ECO:0007669"/>
    <property type="project" value="InterPro"/>
</dbReference>
<dbReference type="Pfam" id="PF04336">
    <property type="entry name" value="ACP_PD"/>
    <property type="match status" value="1"/>
</dbReference>
<keyword evidence="3" id="KW-0443">Lipid metabolism</keyword>
<evidence type="ECO:0000256" key="3">
    <source>
        <dbReference type="ARBA" id="ARBA00023098"/>
    </source>
</evidence>